<proteinExistence type="predicted"/>
<evidence type="ECO:0000313" key="2">
    <source>
        <dbReference type="EMBL" id="CAG8602192.1"/>
    </source>
</evidence>
<comment type="caution">
    <text evidence="2">The sequence shown here is derived from an EMBL/GenBank/DDBJ whole genome shotgun (WGS) entry which is preliminary data.</text>
</comment>
<protein>
    <submittedName>
        <fullName evidence="2">2546_t:CDS:1</fullName>
    </submittedName>
</protein>
<feature type="compositionally biased region" description="Low complexity" evidence="1">
    <location>
        <begin position="135"/>
        <end position="146"/>
    </location>
</feature>
<organism evidence="2 3">
    <name type="scientific">Ambispora leptoticha</name>
    <dbReference type="NCBI Taxonomy" id="144679"/>
    <lineage>
        <taxon>Eukaryota</taxon>
        <taxon>Fungi</taxon>
        <taxon>Fungi incertae sedis</taxon>
        <taxon>Mucoromycota</taxon>
        <taxon>Glomeromycotina</taxon>
        <taxon>Glomeromycetes</taxon>
        <taxon>Archaeosporales</taxon>
        <taxon>Ambisporaceae</taxon>
        <taxon>Ambispora</taxon>
    </lineage>
</organism>
<reference evidence="2" key="1">
    <citation type="submission" date="2021-06" db="EMBL/GenBank/DDBJ databases">
        <authorList>
            <person name="Kallberg Y."/>
            <person name="Tangrot J."/>
            <person name="Rosling A."/>
        </authorList>
    </citation>
    <scope>NUCLEOTIDE SEQUENCE</scope>
    <source>
        <strain evidence="2">FL130A</strain>
    </source>
</reference>
<accession>A0A9N9CKI4</accession>
<name>A0A9N9CKI4_9GLOM</name>
<evidence type="ECO:0000313" key="3">
    <source>
        <dbReference type="Proteomes" id="UP000789508"/>
    </source>
</evidence>
<evidence type="ECO:0000256" key="1">
    <source>
        <dbReference type="SAM" id="MobiDB-lite"/>
    </source>
</evidence>
<gene>
    <name evidence="2" type="ORF">ALEPTO_LOCUS8195</name>
</gene>
<keyword evidence="3" id="KW-1185">Reference proteome</keyword>
<dbReference type="EMBL" id="CAJVPS010004316">
    <property type="protein sequence ID" value="CAG8602192.1"/>
    <property type="molecule type" value="Genomic_DNA"/>
</dbReference>
<sequence length="259" mass="30796">MKRLSGTIFLSRQRFVLEATLLQDQLDFKHKQEIHDMLNQHKQEILDIFNQHKQEILKVQDQLQVRHKQEITLMKEKLQSSQNEKQDYITLYLKMRGNFNIRGVLEWIREQISRDNFGDYELLFLTPTASPPTKPSTKPLSESPTKLSTEESTEPPKNFSSAPDSKLNKLINHHEFAYYLKRICDINKTKENDVRMCISFLYHQVSKYAHGYKTDEVTIDERFFAPYEVLALGYIFKIYNIRYLYYDKDGKPAKFPFEI</sequence>
<dbReference type="Proteomes" id="UP000789508">
    <property type="component" value="Unassembled WGS sequence"/>
</dbReference>
<dbReference type="OrthoDB" id="2389680at2759"/>
<feature type="region of interest" description="Disordered" evidence="1">
    <location>
        <begin position="128"/>
        <end position="164"/>
    </location>
</feature>
<dbReference type="AlphaFoldDB" id="A0A9N9CKI4"/>